<keyword evidence="4" id="KW-0597">Phosphoprotein</keyword>
<dbReference type="PANTHER" id="PTHR24317:SF7">
    <property type="entry name" value="PEROXISOMAL TRANS-2-ENOYL-COA REDUCTASE"/>
    <property type="match status" value="1"/>
</dbReference>
<proteinExistence type="predicted"/>
<evidence type="ECO:0000256" key="9">
    <source>
        <dbReference type="ARBA" id="ARBA00023140"/>
    </source>
</evidence>
<dbReference type="OrthoDB" id="1669814at2759"/>
<dbReference type="Proteomes" id="UP000054560">
    <property type="component" value="Unassembled WGS sequence"/>
</dbReference>
<keyword evidence="7" id="KW-0560">Oxidoreductase</keyword>
<keyword evidence="22" id="KW-1185">Reference proteome</keyword>
<comment type="function">
    <text evidence="11">Participates in chain elongation of fatty acids. Catalyzes the reduction of trans-2-enoyl-CoAs of varying chain lengths from 6:1 to 16:1, having maximum activity with 10:1 CoA. Has no 2,4-dienoyl-CoA reductase activity.</text>
</comment>
<comment type="catalytic activity">
    <reaction evidence="16">
        <text>(2E)-tetradecenoyl-CoA + NADPH + H(+) = tetradecanoyl-CoA + NADP(+)</text>
        <dbReference type="Rhea" id="RHEA:44968"/>
        <dbReference type="ChEBI" id="CHEBI:15378"/>
        <dbReference type="ChEBI" id="CHEBI:57385"/>
        <dbReference type="ChEBI" id="CHEBI:57783"/>
        <dbReference type="ChEBI" id="CHEBI:58349"/>
        <dbReference type="ChEBI" id="CHEBI:61405"/>
    </reaction>
    <physiologicalReaction direction="left-to-right" evidence="16">
        <dbReference type="Rhea" id="RHEA:44969"/>
    </physiologicalReaction>
</comment>
<dbReference type="GO" id="GO:0005777">
    <property type="term" value="C:peroxisome"/>
    <property type="evidence" value="ECO:0007669"/>
    <property type="project" value="UniProtKB-SubCell"/>
</dbReference>
<dbReference type="STRING" id="667725.A0A0L0FFL5"/>
<keyword evidence="3" id="KW-0444">Lipid biosynthesis</keyword>
<comment type="catalytic activity">
    <reaction evidence="18">
        <text>a (2E)-enoyl-CoA + NADPH + H(+) = a 2,3-saturated acyl-CoA + NADP(+)</text>
        <dbReference type="Rhea" id="RHEA:33763"/>
        <dbReference type="ChEBI" id="CHEBI:15378"/>
        <dbReference type="ChEBI" id="CHEBI:57783"/>
        <dbReference type="ChEBI" id="CHEBI:58349"/>
        <dbReference type="ChEBI" id="CHEBI:58856"/>
        <dbReference type="ChEBI" id="CHEBI:65111"/>
        <dbReference type="EC" id="1.3.1.38"/>
    </reaction>
    <physiologicalReaction direction="left-to-right" evidence="18">
        <dbReference type="Rhea" id="RHEA:33764"/>
    </physiologicalReaction>
</comment>
<name>A0A0L0FFL5_9EUKA</name>
<dbReference type="SUPFAM" id="SSF51735">
    <property type="entry name" value="NAD(P)-binding Rossmann-fold domains"/>
    <property type="match status" value="1"/>
</dbReference>
<dbReference type="EMBL" id="KQ243558">
    <property type="protein sequence ID" value="KNC75545.1"/>
    <property type="molecule type" value="Genomic_DNA"/>
</dbReference>
<comment type="catalytic activity">
    <reaction evidence="15">
        <text>(2E)-dodecenoyl-CoA + NADPH + H(+) = dodecanoyl-CoA + NADP(+)</text>
        <dbReference type="Rhea" id="RHEA:44964"/>
        <dbReference type="ChEBI" id="CHEBI:15378"/>
        <dbReference type="ChEBI" id="CHEBI:57330"/>
        <dbReference type="ChEBI" id="CHEBI:57375"/>
        <dbReference type="ChEBI" id="CHEBI:57783"/>
        <dbReference type="ChEBI" id="CHEBI:58349"/>
    </reaction>
    <physiologicalReaction direction="left-to-right" evidence="15">
        <dbReference type="Rhea" id="RHEA:44965"/>
    </physiologicalReaction>
</comment>
<evidence type="ECO:0000256" key="16">
    <source>
        <dbReference type="ARBA" id="ARBA00048686"/>
    </source>
</evidence>
<keyword evidence="8" id="KW-0443">Lipid metabolism</keyword>
<comment type="pathway">
    <text evidence="2">Lipid metabolism.</text>
</comment>
<evidence type="ECO:0000256" key="13">
    <source>
        <dbReference type="ARBA" id="ARBA00038849"/>
    </source>
</evidence>
<dbReference type="GeneID" id="25912439"/>
<keyword evidence="6" id="KW-0521">NADP</keyword>
<dbReference type="PANTHER" id="PTHR24317">
    <property type="entry name" value="PEROXISOMAL TRANS-2-ENOYL-COA REDUCTASE"/>
    <property type="match status" value="1"/>
</dbReference>
<dbReference type="Pfam" id="PF13561">
    <property type="entry name" value="adh_short_C2"/>
    <property type="match status" value="1"/>
</dbReference>
<comment type="subunit">
    <text evidence="12">Interacts with PEX5, probably required to target it into peroxisomes.</text>
</comment>
<keyword evidence="10" id="KW-0275">Fatty acid biosynthesis</keyword>
<keyword evidence="5" id="KW-0276">Fatty acid metabolism</keyword>
<accession>A0A0L0FFL5</accession>
<protein>
    <recommendedName>
        <fullName evidence="14">Peroxisomal trans-2-enoyl-CoA reductase</fullName>
        <ecNumber evidence="13">1.3.1.38</ecNumber>
    </recommendedName>
</protein>
<dbReference type="InterPro" id="IPR052388">
    <property type="entry name" value="Peroxisomal_t2-enoyl-CoA_red"/>
</dbReference>
<reference evidence="21 22" key="1">
    <citation type="submission" date="2011-02" db="EMBL/GenBank/DDBJ databases">
        <title>The Genome Sequence of Sphaeroforma arctica JP610.</title>
        <authorList>
            <consortium name="The Broad Institute Genome Sequencing Platform"/>
            <person name="Russ C."/>
            <person name="Cuomo C."/>
            <person name="Young S.K."/>
            <person name="Zeng Q."/>
            <person name="Gargeya S."/>
            <person name="Alvarado L."/>
            <person name="Berlin A."/>
            <person name="Chapman S.B."/>
            <person name="Chen Z."/>
            <person name="Freedman E."/>
            <person name="Gellesch M."/>
            <person name="Goldberg J."/>
            <person name="Griggs A."/>
            <person name="Gujja S."/>
            <person name="Heilman E."/>
            <person name="Heiman D."/>
            <person name="Howarth C."/>
            <person name="Mehta T."/>
            <person name="Neiman D."/>
            <person name="Pearson M."/>
            <person name="Roberts A."/>
            <person name="Saif S."/>
            <person name="Shea T."/>
            <person name="Shenoy N."/>
            <person name="Sisk P."/>
            <person name="Stolte C."/>
            <person name="Sykes S."/>
            <person name="White J."/>
            <person name="Yandava C."/>
            <person name="Burger G."/>
            <person name="Gray M.W."/>
            <person name="Holland P.W.H."/>
            <person name="King N."/>
            <person name="Lang F.B.F."/>
            <person name="Roger A.J."/>
            <person name="Ruiz-Trillo I."/>
            <person name="Haas B."/>
            <person name="Nusbaum C."/>
            <person name="Birren B."/>
        </authorList>
    </citation>
    <scope>NUCLEOTIDE SEQUENCE [LARGE SCALE GENOMIC DNA]</scope>
    <source>
        <strain evidence="21 22">JP610</strain>
    </source>
</reference>
<dbReference type="EC" id="1.3.1.38" evidence="13"/>
<evidence type="ECO:0000256" key="15">
    <source>
        <dbReference type="ARBA" id="ARBA00047570"/>
    </source>
</evidence>
<evidence type="ECO:0000256" key="4">
    <source>
        <dbReference type="ARBA" id="ARBA00022553"/>
    </source>
</evidence>
<dbReference type="PRINTS" id="PR00081">
    <property type="entry name" value="GDHRDH"/>
</dbReference>
<evidence type="ECO:0000256" key="14">
    <source>
        <dbReference type="ARBA" id="ARBA00041063"/>
    </source>
</evidence>
<evidence type="ECO:0000256" key="6">
    <source>
        <dbReference type="ARBA" id="ARBA00022857"/>
    </source>
</evidence>
<dbReference type="AlphaFoldDB" id="A0A0L0FFL5"/>
<evidence type="ECO:0000256" key="1">
    <source>
        <dbReference type="ARBA" id="ARBA00004275"/>
    </source>
</evidence>
<comment type="catalytic activity">
    <reaction evidence="19">
        <text>(2E)-decenoyl-CoA + NADPH + H(+) = decanoyl-CoA + NADP(+)</text>
        <dbReference type="Rhea" id="RHEA:44960"/>
        <dbReference type="ChEBI" id="CHEBI:15378"/>
        <dbReference type="ChEBI" id="CHEBI:57783"/>
        <dbReference type="ChEBI" id="CHEBI:58349"/>
        <dbReference type="ChEBI" id="CHEBI:61406"/>
        <dbReference type="ChEBI" id="CHEBI:61430"/>
    </reaction>
    <physiologicalReaction direction="left-to-right" evidence="19">
        <dbReference type="Rhea" id="RHEA:44961"/>
    </physiologicalReaction>
</comment>
<dbReference type="GO" id="GO:0006633">
    <property type="term" value="P:fatty acid biosynthetic process"/>
    <property type="evidence" value="ECO:0007669"/>
    <property type="project" value="UniProtKB-KW"/>
</dbReference>
<keyword evidence="9" id="KW-0576">Peroxisome</keyword>
<dbReference type="GO" id="GO:0019166">
    <property type="term" value="F:trans-2-enoyl-CoA reductase (NADPH) activity"/>
    <property type="evidence" value="ECO:0007669"/>
    <property type="project" value="UniProtKB-EC"/>
</dbReference>
<evidence type="ECO:0000256" key="20">
    <source>
        <dbReference type="ARBA" id="ARBA00049559"/>
    </source>
</evidence>
<evidence type="ECO:0000313" key="21">
    <source>
        <dbReference type="EMBL" id="KNC75545.1"/>
    </source>
</evidence>
<organism evidence="21 22">
    <name type="scientific">Sphaeroforma arctica JP610</name>
    <dbReference type="NCBI Taxonomy" id="667725"/>
    <lineage>
        <taxon>Eukaryota</taxon>
        <taxon>Ichthyosporea</taxon>
        <taxon>Ichthyophonida</taxon>
        <taxon>Sphaeroforma</taxon>
    </lineage>
</organism>
<evidence type="ECO:0000256" key="12">
    <source>
        <dbReference type="ARBA" id="ARBA00038622"/>
    </source>
</evidence>
<evidence type="ECO:0000313" key="22">
    <source>
        <dbReference type="Proteomes" id="UP000054560"/>
    </source>
</evidence>
<evidence type="ECO:0000256" key="11">
    <source>
        <dbReference type="ARBA" id="ARBA00037124"/>
    </source>
</evidence>
<evidence type="ECO:0000256" key="10">
    <source>
        <dbReference type="ARBA" id="ARBA00023160"/>
    </source>
</evidence>
<dbReference type="InterPro" id="IPR036291">
    <property type="entry name" value="NAD(P)-bd_dom_sf"/>
</dbReference>
<evidence type="ECO:0000256" key="5">
    <source>
        <dbReference type="ARBA" id="ARBA00022832"/>
    </source>
</evidence>
<evidence type="ECO:0000256" key="17">
    <source>
        <dbReference type="ARBA" id="ARBA00049108"/>
    </source>
</evidence>
<dbReference type="Gene3D" id="3.40.50.720">
    <property type="entry name" value="NAD(P)-binding Rossmann-like Domain"/>
    <property type="match status" value="1"/>
</dbReference>
<dbReference type="InterPro" id="IPR002347">
    <property type="entry name" value="SDR_fam"/>
</dbReference>
<dbReference type="RefSeq" id="XP_014149447.1">
    <property type="nucleotide sequence ID" value="XM_014293972.1"/>
</dbReference>
<evidence type="ECO:0000256" key="2">
    <source>
        <dbReference type="ARBA" id="ARBA00005189"/>
    </source>
</evidence>
<dbReference type="eggNOG" id="KOG0725">
    <property type="taxonomic scope" value="Eukaryota"/>
</dbReference>
<comment type="subcellular location">
    <subcellularLocation>
        <location evidence="1">Peroxisome</location>
    </subcellularLocation>
</comment>
<gene>
    <name evidence="21" type="ORF">SARC_11935</name>
</gene>
<evidence type="ECO:0000256" key="7">
    <source>
        <dbReference type="ARBA" id="ARBA00023002"/>
    </source>
</evidence>
<evidence type="ECO:0000256" key="19">
    <source>
        <dbReference type="ARBA" id="ARBA00049386"/>
    </source>
</evidence>
<comment type="catalytic activity">
    <reaction evidence="17">
        <text>(2E)-hexenoyl-CoA + NADPH + H(+) = hexanoyl-CoA + NADP(+)</text>
        <dbReference type="Rhea" id="RHEA:44956"/>
        <dbReference type="ChEBI" id="CHEBI:15378"/>
        <dbReference type="ChEBI" id="CHEBI:57783"/>
        <dbReference type="ChEBI" id="CHEBI:58349"/>
        <dbReference type="ChEBI" id="CHEBI:62077"/>
        <dbReference type="ChEBI" id="CHEBI:62620"/>
    </reaction>
    <physiologicalReaction direction="left-to-right" evidence="17">
        <dbReference type="Rhea" id="RHEA:44957"/>
    </physiologicalReaction>
</comment>
<evidence type="ECO:0000256" key="3">
    <source>
        <dbReference type="ARBA" id="ARBA00022516"/>
    </source>
</evidence>
<evidence type="ECO:0000256" key="18">
    <source>
        <dbReference type="ARBA" id="ARBA00049251"/>
    </source>
</evidence>
<evidence type="ECO:0000256" key="8">
    <source>
        <dbReference type="ARBA" id="ARBA00023098"/>
    </source>
</evidence>
<comment type="catalytic activity">
    <reaction evidence="20">
        <text>(2E)-octenoyl-CoA + NADPH + H(+) = octanoyl-CoA + NADP(+)</text>
        <dbReference type="Rhea" id="RHEA:44952"/>
        <dbReference type="ChEBI" id="CHEBI:15378"/>
        <dbReference type="ChEBI" id="CHEBI:57386"/>
        <dbReference type="ChEBI" id="CHEBI:57783"/>
        <dbReference type="ChEBI" id="CHEBI:58349"/>
        <dbReference type="ChEBI" id="CHEBI:62242"/>
    </reaction>
    <physiologicalReaction direction="left-to-right" evidence="20">
        <dbReference type="Rhea" id="RHEA:44953"/>
    </physiologicalReaction>
</comment>
<sequence>MTFASIYRPGLFASKRFIVTGGGSGIGRCIAHELASLGASVSLIGRSQHKLEKTAKEIADDNGNDIVSWHTCDIRDEDRVKQVMGEILQQGSIAGLVNNAGGQFPAPLANISKKGFESVVSSNLTGGFLFSRELLNQSIDRDLISNEGCSIVNIVADMWGGMPGMGHSGAARMGMVNLTQTAAVEWAKYGYRVNAVAPGWIASSGFDAYSDPHIKKVLPKLGGTLPVNRLGTESEVSAAVCFLLGEGSAFITGTTLQVDGGRPLNNHPIMAPPAQHDNNKPFTGFHRHVTSKLLGGPGE</sequence>